<accession>A0A8X6MW14</accession>
<gene>
    <name evidence="2" type="ORF">NPIL_128911</name>
    <name evidence="1" type="ORF">NPIL_217251</name>
</gene>
<sequence length="124" mass="13954">MIRSEVSLDAFNISQRSVLSSPSGGDVVKDVKLFWLFRKHSGGVLDWAQSGCSFYLQVEIKNKMKTDAVHGEVSWSMERRKSRFVSVLAGIVGIYTTILRRRKEIQGWAATSDFPSSDGMRHLS</sequence>
<dbReference type="EMBL" id="BMAW01097567">
    <property type="protein sequence ID" value="GFS80461.1"/>
    <property type="molecule type" value="Genomic_DNA"/>
</dbReference>
<name>A0A8X6MW14_NEPPI</name>
<dbReference type="AlphaFoldDB" id="A0A8X6MW14"/>
<evidence type="ECO:0000313" key="3">
    <source>
        <dbReference type="Proteomes" id="UP000887013"/>
    </source>
</evidence>
<protein>
    <submittedName>
        <fullName evidence="2">Uncharacterized protein</fullName>
    </submittedName>
</protein>
<organism evidence="2 3">
    <name type="scientific">Nephila pilipes</name>
    <name type="common">Giant wood spider</name>
    <name type="synonym">Nephila maculata</name>
    <dbReference type="NCBI Taxonomy" id="299642"/>
    <lineage>
        <taxon>Eukaryota</taxon>
        <taxon>Metazoa</taxon>
        <taxon>Ecdysozoa</taxon>
        <taxon>Arthropoda</taxon>
        <taxon>Chelicerata</taxon>
        <taxon>Arachnida</taxon>
        <taxon>Araneae</taxon>
        <taxon>Araneomorphae</taxon>
        <taxon>Entelegynae</taxon>
        <taxon>Araneoidea</taxon>
        <taxon>Nephilidae</taxon>
        <taxon>Nephila</taxon>
    </lineage>
</organism>
<reference evidence="2" key="1">
    <citation type="submission" date="2020-08" db="EMBL/GenBank/DDBJ databases">
        <title>Multicomponent nature underlies the extraordinary mechanical properties of spider dragline silk.</title>
        <authorList>
            <person name="Kono N."/>
            <person name="Nakamura H."/>
            <person name="Mori M."/>
            <person name="Yoshida Y."/>
            <person name="Ohtoshi R."/>
            <person name="Malay A.D."/>
            <person name="Moran D.A.P."/>
            <person name="Tomita M."/>
            <person name="Numata K."/>
            <person name="Arakawa K."/>
        </authorList>
    </citation>
    <scope>NUCLEOTIDE SEQUENCE</scope>
</reference>
<proteinExistence type="predicted"/>
<keyword evidence="3" id="KW-1185">Reference proteome</keyword>
<dbReference type="EMBL" id="BMAW01090410">
    <property type="protein sequence ID" value="GFS44691.1"/>
    <property type="molecule type" value="Genomic_DNA"/>
</dbReference>
<dbReference type="Proteomes" id="UP000887013">
    <property type="component" value="Unassembled WGS sequence"/>
</dbReference>
<evidence type="ECO:0000313" key="2">
    <source>
        <dbReference type="EMBL" id="GFS80461.1"/>
    </source>
</evidence>
<comment type="caution">
    <text evidence="2">The sequence shown here is derived from an EMBL/GenBank/DDBJ whole genome shotgun (WGS) entry which is preliminary data.</text>
</comment>
<evidence type="ECO:0000313" key="1">
    <source>
        <dbReference type="EMBL" id="GFS44691.1"/>
    </source>
</evidence>